<dbReference type="RefSeq" id="XP_066617011.1">
    <property type="nucleotide sequence ID" value="XM_066755110.1"/>
</dbReference>
<keyword evidence="4" id="KW-0812">Transmembrane</keyword>
<evidence type="ECO:0000256" key="4">
    <source>
        <dbReference type="ARBA" id="ARBA00022692"/>
    </source>
</evidence>
<evidence type="ECO:0000256" key="8">
    <source>
        <dbReference type="ARBA" id="ARBA00023136"/>
    </source>
</evidence>
<feature type="chain" id="PRO_5045955683" description="ER membrane protein complex subunit 10" evidence="9">
    <location>
        <begin position="20"/>
        <end position="227"/>
    </location>
</feature>
<dbReference type="CDD" id="cd22209">
    <property type="entry name" value="EMC10"/>
    <property type="match status" value="1"/>
</dbReference>
<keyword evidence="11" id="KW-1185">Reference proteome</keyword>
<organism evidence="10 11">
    <name type="scientific">Cryptococcus tetragattii IND107</name>
    <dbReference type="NCBI Taxonomy" id="1296105"/>
    <lineage>
        <taxon>Eukaryota</taxon>
        <taxon>Fungi</taxon>
        <taxon>Dikarya</taxon>
        <taxon>Basidiomycota</taxon>
        <taxon>Agaricomycotina</taxon>
        <taxon>Tremellomycetes</taxon>
        <taxon>Tremellales</taxon>
        <taxon>Cryptococcaceae</taxon>
        <taxon>Cryptococcus</taxon>
        <taxon>Cryptococcus gattii species complex</taxon>
    </lineage>
</organism>
<dbReference type="GeneID" id="91987399"/>
<name>A0ABR3C537_9TREE</name>
<comment type="similarity">
    <text evidence="2">Belongs to the EMC10 family.</text>
</comment>
<comment type="caution">
    <text evidence="10">The sequence shown here is derived from an EMBL/GenBank/DDBJ whole genome shotgun (WGS) entry which is preliminary data.</text>
</comment>
<dbReference type="PANTHER" id="PTHR21397:SF4">
    <property type="entry name" value="ER MEMBRANE PROTEIN COMPLEX SUBUNIT 10"/>
    <property type="match status" value="1"/>
</dbReference>
<keyword evidence="6" id="KW-0256">Endoplasmic reticulum</keyword>
<dbReference type="PANTHER" id="PTHR21397">
    <property type="entry name" value="CHROMATIN COMPLEXES SUBUNIT BAP18-RELATED"/>
    <property type="match status" value="1"/>
</dbReference>
<evidence type="ECO:0000256" key="3">
    <source>
        <dbReference type="ARBA" id="ARBA00020105"/>
    </source>
</evidence>
<evidence type="ECO:0000256" key="9">
    <source>
        <dbReference type="SAM" id="SignalP"/>
    </source>
</evidence>
<dbReference type="Pfam" id="PF21203">
    <property type="entry name" value="ECM10"/>
    <property type="match status" value="1"/>
</dbReference>
<evidence type="ECO:0000256" key="1">
    <source>
        <dbReference type="ARBA" id="ARBA00004115"/>
    </source>
</evidence>
<dbReference type="EMBL" id="ATAM02000001">
    <property type="protein sequence ID" value="KAL0255734.1"/>
    <property type="molecule type" value="Genomic_DNA"/>
</dbReference>
<gene>
    <name evidence="10" type="ORF">I308_100541</name>
</gene>
<evidence type="ECO:0000256" key="6">
    <source>
        <dbReference type="ARBA" id="ARBA00022824"/>
    </source>
</evidence>
<evidence type="ECO:0000313" key="11">
    <source>
        <dbReference type="Proteomes" id="UP000054399"/>
    </source>
</evidence>
<sequence>MTSFFSVLFFLLISPFVFANTLQYKLHHRFVPLQGSAKSSSSFSPLGHLVVSSAEDGLSFNPQIIPLNTTSQVESRKAGDGTGWYQVALQVKEGESDDDRDWLIATTRASYLAGPLLIKLHMEGTQLVSLSVHPVTSQSYDDSLSTVSLPQDISIFQLAVMNSQKTRPPPMGTSIMIDSDTGAPVTPPPEKSFLQKYWMYIIGIALFFAAQMGPDEPRNQNRGASGK</sequence>
<reference evidence="10 11" key="2">
    <citation type="submission" date="2024-01" db="EMBL/GenBank/DDBJ databases">
        <title>Comparative genomics of Cryptococcus and Kwoniella reveals pathogenesis evolution and contrasting modes of karyotype evolution via chromosome fusion or intercentromeric recombination.</title>
        <authorList>
            <person name="Coelho M.A."/>
            <person name="David-Palma M."/>
            <person name="Shea T."/>
            <person name="Bowers K."/>
            <person name="Mcginley-Smith S."/>
            <person name="Mohammad A.W."/>
            <person name="Gnirke A."/>
            <person name="Yurkov A.M."/>
            <person name="Nowrousian M."/>
            <person name="Sun S."/>
            <person name="Cuomo C.A."/>
            <person name="Heitman J."/>
        </authorList>
    </citation>
    <scope>NUCLEOTIDE SEQUENCE [LARGE SCALE GENOMIC DNA]</scope>
    <source>
        <strain evidence="10 11">IND107</strain>
    </source>
</reference>
<evidence type="ECO:0000313" key="10">
    <source>
        <dbReference type="EMBL" id="KAL0255734.1"/>
    </source>
</evidence>
<comment type="subcellular location">
    <subcellularLocation>
        <location evidence="1">Endoplasmic reticulum membrane</location>
        <topology evidence="1">Single-pass type I membrane protein</topology>
    </subcellularLocation>
</comment>
<protein>
    <recommendedName>
        <fullName evidence="3">ER membrane protein complex subunit 10</fullName>
    </recommendedName>
</protein>
<evidence type="ECO:0000256" key="2">
    <source>
        <dbReference type="ARBA" id="ARBA00007695"/>
    </source>
</evidence>
<keyword evidence="8" id="KW-0472">Membrane</keyword>
<accession>A0ABR3C537</accession>
<dbReference type="Proteomes" id="UP000054399">
    <property type="component" value="Unassembled WGS sequence"/>
</dbReference>
<proteinExistence type="inferred from homology"/>
<keyword evidence="7" id="KW-1133">Transmembrane helix</keyword>
<reference evidence="11" key="1">
    <citation type="submission" date="2015-01" db="EMBL/GenBank/DDBJ databases">
        <title>The Genome Sequence of Cryptococcus gattii MMRL2647.</title>
        <authorList>
            <consortium name="The Broad Institute Genomics Platform"/>
            <person name="Cuomo C."/>
            <person name="Litvintseva A."/>
            <person name="Chen Y."/>
            <person name="Heitman J."/>
            <person name="Sun S."/>
            <person name="Springer D."/>
            <person name="Dromer F."/>
            <person name="Young S."/>
            <person name="Zeng Q."/>
            <person name="Gargeya S."/>
            <person name="Abouelleil A."/>
            <person name="Alvarado L."/>
            <person name="Chapman S.B."/>
            <person name="Gainer-Dewar J."/>
            <person name="Goldberg J."/>
            <person name="Griggs A."/>
            <person name="Gujja S."/>
            <person name="Hansen M."/>
            <person name="Howarth C."/>
            <person name="Imamovic A."/>
            <person name="Larimer J."/>
            <person name="Murphy C."/>
            <person name="Naylor J."/>
            <person name="Pearson M."/>
            <person name="Priest M."/>
            <person name="Roberts A."/>
            <person name="Saif S."/>
            <person name="Shea T."/>
            <person name="Sykes S."/>
            <person name="Wortman J."/>
            <person name="Nusbaum C."/>
            <person name="Birren B."/>
        </authorList>
    </citation>
    <scope>NUCLEOTIDE SEQUENCE [LARGE SCALE GENOMIC DNA]</scope>
    <source>
        <strain evidence="11">IND107</strain>
    </source>
</reference>
<feature type="signal peptide" evidence="9">
    <location>
        <begin position="1"/>
        <end position="19"/>
    </location>
</feature>
<evidence type="ECO:0000256" key="7">
    <source>
        <dbReference type="ARBA" id="ARBA00022989"/>
    </source>
</evidence>
<evidence type="ECO:0000256" key="5">
    <source>
        <dbReference type="ARBA" id="ARBA00022729"/>
    </source>
</evidence>
<keyword evidence="5 9" id="KW-0732">Signal</keyword>